<organism evidence="1 2">
    <name type="scientific">Cardiocondyla obscurior</name>
    <dbReference type="NCBI Taxonomy" id="286306"/>
    <lineage>
        <taxon>Eukaryota</taxon>
        <taxon>Metazoa</taxon>
        <taxon>Ecdysozoa</taxon>
        <taxon>Arthropoda</taxon>
        <taxon>Hexapoda</taxon>
        <taxon>Insecta</taxon>
        <taxon>Pterygota</taxon>
        <taxon>Neoptera</taxon>
        <taxon>Endopterygota</taxon>
        <taxon>Hymenoptera</taxon>
        <taxon>Apocrita</taxon>
        <taxon>Aculeata</taxon>
        <taxon>Formicoidea</taxon>
        <taxon>Formicidae</taxon>
        <taxon>Myrmicinae</taxon>
        <taxon>Cardiocondyla</taxon>
    </lineage>
</organism>
<dbReference type="EMBL" id="JADYXP020000014">
    <property type="protein sequence ID" value="KAL0110108.1"/>
    <property type="molecule type" value="Genomic_DNA"/>
</dbReference>
<reference evidence="1 2" key="1">
    <citation type="submission" date="2023-03" db="EMBL/GenBank/DDBJ databases">
        <title>High recombination rates correlate with genetic variation in Cardiocondyla obscurior ants.</title>
        <authorList>
            <person name="Errbii M."/>
        </authorList>
    </citation>
    <scope>NUCLEOTIDE SEQUENCE [LARGE SCALE GENOMIC DNA]</scope>
    <source>
        <strain evidence="1">Alpha-2009</strain>
        <tissue evidence="1">Whole body</tissue>
    </source>
</reference>
<dbReference type="Proteomes" id="UP001430953">
    <property type="component" value="Unassembled WGS sequence"/>
</dbReference>
<evidence type="ECO:0000313" key="2">
    <source>
        <dbReference type="Proteomes" id="UP001430953"/>
    </source>
</evidence>
<accession>A0AAW2F5H4</accession>
<comment type="caution">
    <text evidence="1">The sequence shown here is derived from an EMBL/GenBank/DDBJ whole genome shotgun (WGS) entry which is preliminary data.</text>
</comment>
<dbReference type="AlphaFoldDB" id="A0AAW2F5H4"/>
<protein>
    <submittedName>
        <fullName evidence="1">Uncharacterized protein</fullName>
    </submittedName>
</protein>
<evidence type="ECO:0000313" key="1">
    <source>
        <dbReference type="EMBL" id="KAL0110108.1"/>
    </source>
</evidence>
<proteinExistence type="predicted"/>
<name>A0AAW2F5H4_9HYME</name>
<gene>
    <name evidence="1" type="ORF">PUN28_013628</name>
</gene>
<sequence>MSRYAARSTRNYLTAGASRTRGPCRSDVEESVRARVFRCRTAAVYRSAWPDKDVARVRQSAFAHECDGTVVGHRGGLRGGGKKKKKKLVRRIYRCSRGGVNALVLNERPSGGCVSVRRGWPFPVARRRRERDRD</sequence>
<keyword evidence="2" id="KW-1185">Reference proteome</keyword>